<dbReference type="GO" id="GO:0042277">
    <property type="term" value="F:peptide binding"/>
    <property type="evidence" value="ECO:0007669"/>
    <property type="project" value="TreeGrafter"/>
</dbReference>
<dbReference type="PANTHER" id="PTHR24229">
    <property type="entry name" value="NEUROPEPTIDES RECEPTOR"/>
    <property type="match status" value="1"/>
</dbReference>
<dbReference type="GO" id="GO:0005886">
    <property type="term" value="C:plasma membrane"/>
    <property type="evidence" value="ECO:0007669"/>
    <property type="project" value="UniProtKB-SubCell"/>
</dbReference>
<evidence type="ECO:0000256" key="2">
    <source>
        <dbReference type="ARBA" id="ARBA00022475"/>
    </source>
</evidence>
<protein>
    <recommendedName>
        <fullName evidence="10">G-protein coupled receptors family 1 profile domain-containing protein</fullName>
    </recommendedName>
</protein>
<feature type="transmembrane region" description="Helical" evidence="9">
    <location>
        <begin position="321"/>
        <end position="337"/>
    </location>
</feature>
<feature type="transmembrane region" description="Helical" evidence="9">
    <location>
        <begin position="288"/>
        <end position="309"/>
    </location>
</feature>
<dbReference type="PROSITE" id="PS50262">
    <property type="entry name" value="G_PROTEIN_RECEP_F1_2"/>
    <property type="match status" value="1"/>
</dbReference>
<dbReference type="GO" id="GO:0004930">
    <property type="term" value="F:G protein-coupled receptor activity"/>
    <property type="evidence" value="ECO:0007669"/>
    <property type="project" value="UniProtKB-KW"/>
</dbReference>
<keyword evidence="8" id="KW-0807">Transducer</keyword>
<evidence type="ECO:0000313" key="11">
    <source>
        <dbReference type="EMBL" id="CAF0830849.1"/>
    </source>
</evidence>
<feature type="transmembrane region" description="Helical" evidence="9">
    <location>
        <begin position="175"/>
        <end position="194"/>
    </location>
</feature>
<evidence type="ECO:0000256" key="5">
    <source>
        <dbReference type="ARBA" id="ARBA00023040"/>
    </source>
</evidence>
<evidence type="ECO:0000256" key="9">
    <source>
        <dbReference type="SAM" id="Phobius"/>
    </source>
</evidence>
<dbReference type="InterPro" id="IPR017452">
    <property type="entry name" value="GPCR_Rhodpsn_7TM"/>
</dbReference>
<evidence type="ECO:0000256" key="7">
    <source>
        <dbReference type="ARBA" id="ARBA00023170"/>
    </source>
</evidence>
<dbReference type="Gene3D" id="1.20.1070.10">
    <property type="entry name" value="Rhodopsin 7-helix transmembrane proteins"/>
    <property type="match status" value="1"/>
</dbReference>
<evidence type="ECO:0000256" key="1">
    <source>
        <dbReference type="ARBA" id="ARBA00004651"/>
    </source>
</evidence>
<dbReference type="EMBL" id="CAJNOC010001058">
    <property type="protein sequence ID" value="CAF0830849.1"/>
    <property type="molecule type" value="Genomic_DNA"/>
</dbReference>
<dbReference type="PANTHER" id="PTHR24229:SF40">
    <property type="entry name" value="ALLATOSTATIN C RECEPTOR 1-RELATED"/>
    <property type="match status" value="1"/>
</dbReference>
<dbReference type="GO" id="GO:0043005">
    <property type="term" value="C:neuron projection"/>
    <property type="evidence" value="ECO:0007669"/>
    <property type="project" value="TreeGrafter"/>
</dbReference>
<feature type="domain" description="G-protein coupled receptors family 1 profile" evidence="10">
    <location>
        <begin position="94"/>
        <end position="388"/>
    </location>
</feature>
<keyword evidence="3 9" id="KW-0812">Transmembrane</keyword>
<keyword evidence="7" id="KW-0675">Receptor</keyword>
<reference evidence="11" key="1">
    <citation type="submission" date="2021-02" db="EMBL/GenBank/DDBJ databases">
        <authorList>
            <person name="Nowell W R."/>
        </authorList>
    </citation>
    <scope>NUCLEOTIDE SEQUENCE</scope>
    <source>
        <strain evidence="11">Ploen Becks lab</strain>
    </source>
</reference>
<keyword evidence="5" id="KW-0297">G-protein coupled receptor</keyword>
<feature type="transmembrane region" description="Helical" evidence="9">
    <location>
        <begin position="232"/>
        <end position="254"/>
    </location>
</feature>
<evidence type="ECO:0000256" key="8">
    <source>
        <dbReference type="ARBA" id="ARBA00023224"/>
    </source>
</evidence>
<comment type="subcellular location">
    <subcellularLocation>
        <location evidence="1">Cell membrane</location>
        <topology evidence="1">Multi-pass membrane protein</topology>
    </subcellularLocation>
</comment>
<gene>
    <name evidence="11" type="ORF">OXX778_LOCUS7958</name>
</gene>
<organism evidence="11 12">
    <name type="scientific">Brachionus calyciflorus</name>
    <dbReference type="NCBI Taxonomy" id="104777"/>
    <lineage>
        <taxon>Eukaryota</taxon>
        <taxon>Metazoa</taxon>
        <taxon>Spiralia</taxon>
        <taxon>Gnathifera</taxon>
        <taxon>Rotifera</taxon>
        <taxon>Eurotatoria</taxon>
        <taxon>Monogononta</taxon>
        <taxon>Pseudotrocha</taxon>
        <taxon>Ploima</taxon>
        <taxon>Brachionidae</taxon>
        <taxon>Brachionus</taxon>
    </lineage>
</organism>
<sequence length="518" mass="59772">MDDFNSGPMVSTTSTLYHYDDMNYESSSELKSDVFEPKSPEILIHPSSSPINELTNNSNSYELLLNEQENDESNAFRALIVCLGLFIISIGILSNLLFSLLIICRKRKRKTASTLIMSSMSLAYILFFIFYCFKISVYFNLETIIKFHIYDITENWTLGSFMCKFISSLPICCKLLTRLSLLTMVIMRILGFLIRNNCVSNSKAYHDKNVNILKDNRSNIQKLNLIKKFFECPLLLIIILLIWLISLFSTWPIFASYKLNDALSPPICDSTYDFPNEIQLVSKLFFNYFIYGLVVPVFLTIIALIFLSVIQKGKNASSSNCLLWVLIVLHLLTSVPQESYRYIHLTQTNFEDPNHLELTFNNPLIFARPYYSMQLLYISEFALIPLVFLIFLTCSSKLVRDVDTNKKGRIRNFLSLCFYDYNLIGVVDDRNSDKNVFNNTTDQSLNDALLDHSQGNESKNTPNHEIPIEKTTEYFNNNQNVLHIIQHPSWRINIKQQPNTSSKNGSVQLPFNYMNSNM</sequence>
<comment type="caution">
    <text evidence="11">The sequence shown here is derived from an EMBL/GenBank/DDBJ whole genome shotgun (WGS) entry which is preliminary data.</text>
</comment>
<feature type="transmembrane region" description="Helical" evidence="9">
    <location>
        <begin position="115"/>
        <end position="139"/>
    </location>
</feature>
<evidence type="ECO:0000259" key="10">
    <source>
        <dbReference type="PROSITE" id="PS50262"/>
    </source>
</evidence>
<dbReference type="SUPFAM" id="SSF81321">
    <property type="entry name" value="Family A G protein-coupled receptor-like"/>
    <property type="match status" value="1"/>
</dbReference>
<evidence type="ECO:0000256" key="3">
    <source>
        <dbReference type="ARBA" id="ARBA00022692"/>
    </source>
</evidence>
<keyword evidence="4 9" id="KW-1133">Transmembrane helix</keyword>
<evidence type="ECO:0000256" key="4">
    <source>
        <dbReference type="ARBA" id="ARBA00022989"/>
    </source>
</evidence>
<keyword evidence="12" id="KW-1185">Reference proteome</keyword>
<keyword evidence="6 9" id="KW-0472">Membrane</keyword>
<proteinExistence type="predicted"/>
<name>A0A813V0C1_9BILA</name>
<keyword evidence="2" id="KW-1003">Cell membrane</keyword>
<evidence type="ECO:0000256" key="6">
    <source>
        <dbReference type="ARBA" id="ARBA00023136"/>
    </source>
</evidence>
<dbReference type="AlphaFoldDB" id="A0A813V0C1"/>
<dbReference type="OrthoDB" id="10469250at2759"/>
<feature type="transmembrane region" description="Helical" evidence="9">
    <location>
        <begin position="375"/>
        <end position="399"/>
    </location>
</feature>
<accession>A0A813V0C1</accession>
<dbReference type="Proteomes" id="UP000663879">
    <property type="component" value="Unassembled WGS sequence"/>
</dbReference>
<feature type="transmembrane region" description="Helical" evidence="9">
    <location>
        <begin position="75"/>
        <end position="103"/>
    </location>
</feature>
<evidence type="ECO:0000313" key="12">
    <source>
        <dbReference type="Proteomes" id="UP000663879"/>
    </source>
</evidence>